<dbReference type="HOGENOM" id="CLU_2963404_0_0_1"/>
<reference evidence="1" key="2">
    <citation type="submission" date="2015-06" db="UniProtKB">
        <authorList>
            <consortium name="EnsemblMetazoa"/>
        </authorList>
    </citation>
    <scope>IDENTIFICATION</scope>
</reference>
<evidence type="ECO:0000313" key="1">
    <source>
        <dbReference type="EnsemblMetazoa" id="MESCA010554-PA"/>
    </source>
</evidence>
<accession>T1H2U8</accession>
<keyword evidence="2" id="KW-1185">Reference proteome</keyword>
<dbReference type="EnsemblMetazoa" id="MESCA010554-RA">
    <property type="protein sequence ID" value="MESCA010554-PA"/>
    <property type="gene ID" value="MESCA010554"/>
</dbReference>
<proteinExistence type="predicted"/>
<evidence type="ECO:0000313" key="2">
    <source>
        <dbReference type="Proteomes" id="UP000015102"/>
    </source>
</evidence>
<dbReference type="AlphaFoldDB" id="T1H2U8"/>
<reference evidence="2" key="1">
    <citation type="submission" date="2013-02" db="EMBL/GenBank/DDBJ databases">
        <authorList>
            <person name="Hughes D."/>
        </authorList>
    </citation>
    <scope>NUCLEOTIDE SEQUENCE</scope>
    <source>
        <strain>Durham</strain>
        <strain evidence="2">NC isolate 2 -- Noor lab</strain>
    </source>
</reference>
<dbReference type="Proteomes" id="UP000015102">
    <property type="component" value="Unassembled WGS sequence"/>
</dbReference>
<protein>
    <submittedName>
        <fullName evidence="1">Uncharacterized protein</fullName>
    </submittedName>
</protein>
<name>T1H2U8_MEGSC</name>
<sequence length="59" mass="6886">MGISQIGKHWSRIIELIFRKARSYWSVTKVLWCEINFKDSIHCVFTKLSFAIGVLRTNG</sequence>
<dbReference type="EMBL" id="CAQQ02384630">
    <property type="status" value="NOT_ANNOTATED_CDS"/>
    <property type="molecule type" value="Genomic_DNA"/>
</dbReference>
<organism evidence="1 2">
    <name type="scientific">Megaselia scalaris</name>
    <name type="common">Humpbacked fly</name>
    <name type="synonym">Phora scalaris</name>
    <dbReference type="NCBI Taxonomy" id="36166"/>
    <lineage>
        <taxon>Eukaryota</taxon>
        <taxon>Metazoa</taxon>
        <taxon>Ecdysozoa</taxon>
        <taxon>Arthropoda</taxon>
        <taxon>Hexapoda</taxon>
        <taxon>Insecta</taxon>
        <taxon>Pterygota</taxon>
        <taxon>Neoptera</taxon>
        <taxon>Endopterygota</taxon>
        <taxon>Diptera</taxon>
        <taxon>Brachycera</taxon>
        <taxon>Muscomorpha</taxon>
        <taxon>Platypezoidea</taxon>
        <taxon>Phoridae</taxon>
        <taxon>Megaseliini</taxon>
        <taxon>Megaselia</taxon>
    </lineage>
</organism>